<accession>K6WSS4</accession>
<keyword evidence="3" id="KW-1185">Reference proteome</keyword>
<feature type="region of interest" description="Disordered" evidence="1">
    <location>
        <begin position="37"/>
        <end position="95"/>
    </location>
</feature>
<organism evidence="2 3">
    <name type="scientific">Kineosphaera limosa NBRC 100340</name>
    <dbReference type="NCBI Taxonomy" id="1184609"/>
    <lineage>
        <taxon>Bacteria</taxon>
        <taxon>Bacillati</taxon>
        <taxon>Actinomycetota</taxon>
        <taxon>Actinomycetes</taxon>
        <taxon>Micrococcales</taxon>
        <taxon>Dermatophilaceae</taxon>
        <taxon>Kineosphaera</taxon>
    </lineage>
</organism>
<dbReference type="PANTHER" id="PTHR34724:SF2">
    <property type="entry name" value="OS12G0596101 PROTEIN"/>
    <property type="match status" value="1"/>
</dbReference>
<dbReference type="AlphaFoldDB" id="K6WSS4"/>
<dbReference type="EMBL" id="BAHD01000051">
    <property type="protein sequence ID" value="GAB96866.1"/>
    <property type="molecule type" value="Genomic_DNA"/>
</dbReference>
<gene>
    <name evidence="2" type="ORF">KILIM_051_00070</name>
</gene>
<sequence length="95" mass="10303">MCRQVTCRACGKPTWSGCGQHIEQALRDVPTGQRCACGGTGGRPRSGTHPPAAADLRSSSSAGYQGLAASRRTPEREPEPERRRGLLDRLKDAWR</sequence>
<dbReference type="RefSeq" id="WP_006593398.1">
    <property type="nucleotide sequence ID" value="NZ_BAHD01000051.1"/>
</dbReference>
<name>K6WSS4_9MICO</name>
<proteinExistence type="predicted"/>
<dbReference type="Proteomes" id="UP000008366">
    <property type="component" value="Unassembled WGS sequence"/>
</dbReference>
<evidence type="ECO:0000313" key="2">
    <source>
        <dbReference type="EMBL" id="GAB96866.1"/>
    </source>
</evidence>
<feature type="compositionally biased region" description="Basic and acidic residues" evidence="1">
    <location>
        <begin position="72"/>
        <end position="95"/>
    </location>
</feature>
<dbReference type="PANTHER" id="PTHR34724">
    <property type="entry name" value="OS12G0596101 PROTEIN"/>
    <property type="match status" value="1"/>
</dbReference>
<reference evidence="2 3" key="1">
    <citation type="submission" date="2012-08" db="EMBL/GenBank/DDBJ databases">
        <title>Whole genome shotgun sequence of Kineosphaera limosa NBRC 100340.</title>
        <authorList>
            <person name="Yoshida I."/>
            <person name="Isaki S."/>
            <person name="Hosoyama A."/>
            <person name="Tsuchikane K."/>
            <person name="Katsumata H."/>
            <person name="Ando Y."/>
            <person name="Ohji S."/>
            <person name="Hamada M."/>
            <person name="Tamura T."/>
            <person name="Yamazoe A."/>
            <person name="Yamazaki S."/>
            <person name="Fujita N."/>
        </authorList>
    </citation>
    <scope>NUCLEOTIDE SEQUENCE [LARGE SCALE GENOMIC DNA]</scope>
    <source>
        <strain evidence="2 3">NBRC 100340</strain>
    </source>
</reference>
<comment type="caution">
    <text evidence="2">The sequence shown here is derived from an EMBL/GenBank/DDBJ whole genome shotgun (WGS) entry which is preliminary data.</text>
</comment>
<dbReference type="STRING" id="1184609.KILIM_051_00070"/>
<evidence type="ECO:0000256" key="1">
    <source>
        <dbReference type="SAM" id="MobiDB-lite"/>
    </source>
</evidence>
<dbReference type="OrthoDB" id="4377282at2"/>
<protein>
    <submittedName>
        <fullName evidence="2">Uncharacterized protein</fullName>
    </submittedName>
</protein>
<evidence type="ECO:0000313" key="3">
    <source>
        <dbReference type="Proteomes" id="UP000008366"/>
    </source>
</evidence>